<evidence type="ECO:0000313" key="1">
    <source>
        <dbReference type="EMBL" id="CAK0848279.1"/>
    </source>
</evidence>
<protein>
    <submittedName>
        <fullName evidence="1">Uncharacterized protein</fullName>
    </submittedName>
</protein>
<keyword evidence="2" id="KW-1185">Reference proteome</keyword>
<organism evidence="1 2">
    <name type="scientific">Prorocentrum cordatum</name>
    <dbReference type="NCBI Taxonomy" id="2364126"/>
    <lineage>
        <taxon>Eukaryota</taxon>
        <taxon>Sar</taxon>
        <taxon>Alveolata</taxon>
        <taxon>Dinophyceae</taxon>
        <taxon>Prorocentrales</taxon>
        <taxon>Prorocentraceae</taxon>
        <taxon>Prorocentrum</taxon>
    </lineage>
</organism>
<proteinExistence type="predicted"/>
<name>A0ABN9TSU0_9DINO</name>
<feature type="non-terminal residue" evidence="1">
    <location>
        <position position="1"/>
    </location>
</feature>
<comment type="caution">
    <text evidence="1">The sequence shown here is derived from an EMBL/GenBank/DDBJ whole genome shotgun (WGS) entry which is preliminary data.</text>
</comment>
<evidence type="ECO:0000313" key="2">
    <source>
        <dbReference type="Proteomes" id="UP001189429"/>
    </source>
</evidence>
<reference evidence="1" key="1">
    <citation type="submission" date="2023-10" db="EMBL/GenBank/DDBJ databases">
        <authorList>
            <person name="Chen Y."/>
            <person name="Shah S."/>
            <person name="Dougan E. K."/>
            <person name="Thang M."/>
            <person name="Chan C."/>
        </authorList>
    </citation>
    <scope>NUCLEOTIDE SEQUENCE [LARGE SCALE GENOMIC DNA]</scope>
</reference>
<sequence length="464" mass="51503">VYDAMCGGNYMALPAPFRPNKDPGEIAFTVQLHTLSEEDNGRQFALKCIRFEKATRADIAKEVFVSGTALTPHWGNSPDKETPLKLFHYMMGRLGGVQIRHWIQPSVATAAAAGADVYGKGKRQAGYLCIEKYGVNESLRNYASGTVGARALGRWAVTLKRFDQFLFDRIVVPVLGGRDVHGAMWIGKTRVDKSTASKTIGFAISAYQIEKHRRADLRPSVVAAKTVDFLQICVKPYNEEFKATVKSVSREKEEVAFSDFIKTIDCNFTGEKQCSYKMADVEAYAARSNVVPLSPNWVYFRAASTTREPVPRFPWPVPAKPDLFAPETYDILKAFKKDQTRVPSDYDQHMRWAVAAMKKLARGEELGQSSTVRGPMLFDQDAPARCNFPEVATQPPSGRQGGEWFPRAAAGQPTSASCPVLEDTRDIDEQLNVCRAVQRRLCGRAVAFHGRVIGISSPQPLKRG</sequence>
<dbReference type="EMBL" id="CAUYUJ010014963">
    <property type="protein sequence ID" value="CAK0848279.1"/>
    <property type="molecule type" value="Genomic_DNA"/>
</dbReference>
<feature type="non-terminal residue" evidence="1">
    <location>
        <position position="464"/>
    </location>
</feature>
<dbReference type="Proteomes" id="UP001189429">
    <property type="component" value="Unassembled WGS sequence"/>
</dbReference>
<gene>
    <name evidence="1" type="ORF">PCOR1329_LOCUS41259</name>
</gene>
<accession>A0ABN9TSU0</accession>